<gene>
    <name evidence="1" type="ORF">RIMI_LOCUS1723526</name>
</gene>
<name>A0ABN9KSM7_9NEOB</name>
<organism evidence="1 2">
    <name type="scientific">Ranitomeya imitator</name>
    <name type="common">mimic poison frog</name>
    <dbReference type="NCBI Taxonomy" id="111125"/>
    <lineage>
        <taxon>Eukaryota</taxon>
        <taxon>Metazoa</taxon>
        <taxon>Chordata</taxon>
        <taxon>Craniata</taxon>
        <taxon>Vertebrata</taxon>
        <taxon>Euteleostomi</taxon>
        <taxon>Amphibia</taxon>
        <taxon>Batrachia</taxon>
        <taxon>Anura</taxon>
        <taxon>Neobatrachia</taxon>
        <taxon>Hyloidea</taxon>
        <taxon>Dendrobatidae</taxon>
        <taxon>Dendrobatinae</taxon>
        <taxon>Ranitomeya</taxon>
    </lineage>
</organism>
<dbReference type="EMBL" id="CAUEEQ010002259">
    <property type="protein sequence ID" value="CAJ0922333.1"/>
    <property type="molecule type" value="Genomic_DNA"/>
</dbReference>
<proteinExistence type="predicted"/>
<accession>A0ABN9KSM7</accession>
<comment type="caution">
    <text evidence="1">The sequence shown here is derived from an EMBL/GenBank/DDBJ whole genome shotgun (WGS) entry which is preliminary data.</text>
</comment>
<protein>
    <submittedName>
        <fullName evidence="1">Uncharacterized protein</fullName>
    </submittedName>
</protein>
<keyword evidence="2" id="KW-1185">Reference proteome</keyword>
<sequence length="84" mass="9902">MCLFSFPQKSVCLLLPEYVVPYMIHLLAHDPDFTKPQDIDQLRDIKECLWFMLEVLMAKNENNSHMFMKKMCESIKTDSRCPSS</sequence>
<dbReference type="Pfam" id="PF20168">
    <property type="entry name" value="PDS5"/>
    <property type="match status" value="1"/>
</dbReference>
<reference evidence="1" key="1">
    <citation type="submission" date="2023-07" db="EMBL/GenBank/DDBJ databases">
        <authorList>
            <person name="Stuckert A."/>
        </authorList>
    </citation>
    <scope>NUCLEOTIDE SEQUENCE</scope>
</reference>
<evidence type="ECO:0000313" key="2">
    <source>
        <dbReference type="Proteomes" id="UP001176940"/>
    </source>
</evidence>
<dbReference type="Proteomes" id="UP001176940">
    <property type="component" value="Unassembled WGS sequence"/>
</dbReference>
<evidence type="ECO:0000313" key="1">
    <source>
        <dbReference type="EMBL" id="CAJ0922333.1"/>
    </source>
</evidence>